<keyword evidence="3" id="KW-1185">Reference proteome</keyword>
<accession>A0A3R7PMZ9</accession>
<evidence type="ECO:0000256" key="1">
    <source>
        <dbReference type="SAM" id="MobiDB-lite"/>
    </source>
</evidence>
<dbReference type="Proteomes" id="UP000283509">
    <property type="component" value="Unassembled WGS sequence"/>
</dbReference>
<sequence length="208" mass="22976">MSHHLLRCDLHERCRLARRALCAPRCRGAILLFLSLSYDLRHRLSMIPSSVADAEGDARAGRGRRGVGGSAALHGRGVQERVPPTEPRRRPRAGQGGLPQLGDLLGAGPAGAQFFQMLGNLASSITKARQQREYRIYCGKKLQQKNYSSHFRPLGLAVNKKLGVRLSSRNNPQERNLRTPPTIRGFVMTSSVKTHPSARNAKLISDRL</sequence>
<gene>
    <name evidence="2" type="ORF">C7M84_004157</name>
</gene>
<evidence type="ECO:0000313" key="3">
    <source>
        <dbReference type="Proteomes" id="UP000283509"/>
    </source>
</evidence>
<reference evidence="2 3" key="1">
    <citation type="submission" date="2018-04" db="EMBL/GenBank/DDBJ databases">
        <authorList>
            <person name="Zhang X."/>
            <person name="Yuan J."/>
            <person name="Li F."/>
            <person name="Xiang J."/>
        </authorList>
    </citation>
    <scope>NUCLEOTIDE SEQUENCE [LARGE SCALE GENOMIC DNA]</scope>
    <source>
        <tissue evidence="2">Muscle</tissue>
    </source>
</reference>
<evidence type="ECO:0000313" key="2">
    <source>
        <dbReference type="EMBL" id="ROT77207.1"/>
    </source>
</evidence>
<dbReference type="AlphaFoldDB" id="A0A3R7PMZ9"/>
<proteinExistence type="predicted"/>
<organism evidence="2 3">
    <name type="scientific">Penaeus vannamei</name>
    <name type="common">Whiteleg shrimp</name>
    <name type="synonym">Litopenaeus vannamei</name>
    <dbReference type="NCBI Taxonomy" id="6689"/>
    <lineage>
        <taxon>Eukaryota</taxon>
        <taxon>Metazoa</taxon>
        <taxon>Ecdysozoa</taxon>
        <taxon>Arthropoda</taxon>
        <taxon>Crustacea</taxon>
        <taxon>Multicrustacea</taxon>
        <taxon>Malacostraca</taxon>
        <taxon>Eumalacostraca</taxon>
        <taxon>Eucarida</taxon>
        <taxon>Decapoda</taxon>
        <taxon>Dendrobranchiata</taxon>
        <taxon>Penaeoidea</taxon>
        <taxon>Penaeidae</taxon>
        <taxon>Penaeus</taxon>
    </lineage>
</organism>
<feature type="region of interest" description="Disordered" evidence="1">
    <location>
        <begin position="56"/>
        <end position="102"/>
    </location>
</feature>
<name>A0A3R7PMZ9_PENVA</name>
<reference evidence="2 3" key="2">
    <citation type="submission" date="2019-01" db="EMBL/GenBank/DDBJ databases">
        <title>The decoding of complex shrimp genome reveals the adaptation for benthos swimmer, frequently molting mechanism and breeding impact on genome.</title>
        <authorList>
            <person name="Sun Y."/>
            <person name="Gao Y."/>
            <person name="Yu Y."/>
        </authorList>
    </citation>
    <scope>NUCLEOTIDE SEQUENCE [LARGE SCALE GENOMIC DNA]</scope>
    <source>
        <tissue evidence="2">Muscle</tissue>
    </source>
</reference>
<protein>
    <submittedName>
        <fullName evidence="2">Uncharacterized protein</fullName>
    </submittedName>
</protein>
<comment type="caution">
    <text evidence="2">The sequence shown here is derived from an EMBL/GenBank/DDBJ whole genome shotgun (WGS) entry which is preliminary data.</text>
</comment>
<dbReference type="EMBL" id="QCYY01001556">
    <property type="protein sequence ID" value="ROT77207.1"/>
    <property type="molecule type" value="Genomic_DNA"/>
</dbReference>